<evidence type="ECO:0000256" key="1">
    <source>
        <dbReference type="SAM" id="MobiDB-lite"/>
    </source>
</evidence>
<evidence type="ECO:0000313" key="3">
    <source>
        <dbReference type="Proteomes" id="UP000198859"/>
    </source>
</evidence>
<evidence type="ECO:0000313" key="2">
    <source>
        <dbReference type="EMBL" id="SDS76983.1"/>
    </source>
</evidence>
<feature type="region of interest" description="Disordered" evidence="1">
    <location>
        <begin position="108"/>
        <end position="132"/>
    </location>
</feature>
<feature type="compositionally biased region" description="Polar residues" evidence="1">
    <location>
        <begin position="108"/>
        <end position="120"/>
    </location>
</feature>
<dbReference type="InterPro" id="IPR027981">
    <property type="entry name" value="DUF4446"/>
</dbReference>
<dbReference type="RefSeq" id="WP_091730457.1">
    <property type="nucleotide sequence ID" value="NZ_LT629757.1"/>
</dbReference>
<dbReference type="Pfam" id="PF14584">
    <property type="entry name" value="DUF4446"/>
    <property type="match status" value="1"/>
</dbReference>
<reference evidence="3" key="1">
    <citation type="submission" date="2016-10" db="EMBL/GenBank/DDBJ databases">
        <authorList>
            <person name="Varghese N."/>
            <person name="Submissions S."/>
        </authorList>
    </citation>
    <scope>NUCLEOTIDE SEQUENCE [LARGE SCALE GENOMIC DNA]</scope>
    <source>
        <strain evidence="3">DSM 22127</strain>
    </source>
</reference>
<evidence type="ECO:0008006" key="4">
    <source>
        <dbReference type="Google" id="ProtNLM"/>
    </source>
</evidence>
<proteinExistence type="predicted"/>
<keyword evidence="3" id="KW-1185">Reference proteome</keyword>
<dbReference type="AlphaFoldDB" id="A0A1H1UWZ3"/>
<gene>
    <name evidence="2" type="ORF">SAMN04488570_2650</name>
</gene>
<dbReference type="Proteomes" id="UP000198859">
    <property type="component" value="Chromosome I"/>
</dbReference>
<dbReference type="STRING" id="642780.SAMN04488570_2650"/>
<sequence length="132" mass="13977">MTTTLAVLALLVALAALAVALTGRRTAPRSAAETPSDLPEDARALRQEVAALKAESGQSLRHLSVVRYDAFTDTGGQLSWSLALLDDGGSGVVVTSIQGRNESRTYAKNVDSWTSETQLSPEEEDAISHARP</sequence>
<dbReference type="OrthoDB" id="5244042at2"/>
<accession>A0A1H1UWZ3</accession>
<organism evidence="2 3">
    <name type="scientific">Nocardioides scoriae</name>
    <dbReference type="NCBI Taxonomy" id="642780"/>
    <lineage>
        <taxon>Bacteria</taxon>
        <taxon>Bacillati</taxon>
        <taxon>Actinomycetota</taxon>
        <taxon>Actinomycetes</taxon>
        <taxon>Propionibacteriales</taxon>
        <taxon>Nocardioidaceae</taxon>
        <taxon>Nocardioides</taxon>
    </lineage>
</organism>
<name>A0A1H1UWZ3_9ACTN</name>
<dbReference type="EMBL" id="LT629757">
    <property type="protein sequence ID" value="SDS76983.1"/>
    <property type="molecule type" value="Genomic_DNA"/>
</dbReference>
<protein>
    <recommendedName>
        <fullName evidence="4">DUF4446 family protein</fullName>
    </recommendedName>
</protein>